<organism evidence="2 3">
    <name type="scientific">Clohesyomyces aquaticus</name>
    <dbReference type="NCBI Taxonomy" id="1231657"/>
    <lineage>
        <taxon>Eukaryota</taxon>
        <taxon>Fungi</taxon>
        <taxon>Dikarya</taxon>
        <taxon>Ascomycota</taxon>
        <taxon>Pezizomycotina</taxon>
        <taxon>Dothideomycetes</taxon>
        <taxon>Pleosporomycetidae</taxon>
        <taxon>Pleosporales</taxon>
        <taxon>Lindgomycetaceae</taxon>
        <taxon>Clohesyomyces</taxon>
    </lineage>
</organism>
<sequence length="324" mass="36347">MVDAEKSPAELFQTIKNWYNTCKESHELCRRPDGILHPLPTRVIDVGYNSSSLLSLLPSNGQKGHYAALSYCWGASQTFTTTAETFASRCSGFSLADLPQTIRDAVITTREMGLRYLWVDAICIIQGDASDWASESTKMAQVYGNAEITICATSSPDTISGLFRPRWSANKNAIAVQSRCSAGGQTGTMVLSTRLGSVDDVMDDAVLNTRAWCLQERILSHRIIHFAQDQLYWECQQHLQAEEGLNIPSPNSLKKSLRTRDPEPWSTMLRHWHATLVDYTRRNLSHLSDKLPAVSGLARMVYEQSQVDYVAGLWREDLPFALLW</sequence>
<feature type="non-terminal residue" evidence="2">
    <location>
        <position position="324"/>
    </location>
</feature>
<dbReference type="EMBL" id="MCFA01000037">
    <property type="protein sequence ID" value="ORY13965.1"/>
    <property type="molecule type" value="Genomic_DNA"/>
</dbReference>
<dbReference type="InterPro" id="IPR010730">
    <property type="entry name" value="HET"/>
</dbReference>
<feature type="domain" description="Heterokaryon incompatibility" evidence="1">
    <location>
        <begin position="66"/>
        <end position="216"/>
    </location>
</feature>
<dbReference type="Pfam" id="PF06985">
    <property type="entry name" value="HET"/>
    <property type="match status" value="1"/>
</dbReference>
<dbReference type="AlphaFoldDB" id="A0A1Y1ZW28"/>
<reference evidence="2 3" key="1">
    <citation type="submission" date="2016-07" db="EMBL/GenBank/DDBJ databases">
        <title>Pervasive Adenine N6-methylation of Active Genes in Fungi.</title>
        <authorList>
            <consortium name="DOE Joint Genome Institute"/>
            <person name="Mondo S.J."/>
            <person name="Dannebaum R.O."/>
            <person name="Kuo R.C."/>
            <person name="Labutti K."/>
            <person name="Haridas S."/>
            <person name="Kuo A."/>
            <person name="Salamov A."/>
            <person name="Ahrendt S.R."/>
            <person name="Lipzen A."/>
            <person name="Sullivan W."/>
            <person name="Andreopoulos W.B."/>
            <person name="Clum A."/>
            <person name="Lindquist E."/>
            <person name="Daum C."/>
            <person name="Ramamoorthy G.K."/>
            <person name="Gryganskyi A."/>
            <person name="Culley D."/>
            <person name="Magnuson J.K."/>
            <person name="James T.Y."/>
            <person name="O'Malley M.A."/>
            <person name="Stajich J.E."/>
            <person name="Spatafora J.W."/>
            <person name="Visel A."/>
            <person name="Grigoriev I.V."/>
        </authorList>
    </citation>
    <scope>NUCLEOTIDE SEQUENCE [LARGE SCALE GENOMIC DNA]</scope>
    <source>
        <strain evidence="2 3">CBS 115471</strain>
    </source>
</reference>
<keyword evidence="3" id="KW-1185">Reference proteome</keyword>
<evidence type="ECO:0000313" key="2">
    <source>
        <dbReference type="EMBL" id="ORY13965.1"/>
    </source>
</evidence>
<dbReference type="OrthoDB" id="3486565at2759"/>
<dbReference type="Proteomes" id="UP000193144">
    <property type="component" value="Unassembled WGS sequence"/>
</dbReference>
<accession>A0A1Y1ZW28</accession>
<dbReference type="STRING" id="1231657.A0A1Y1ZW28"/>
<proteinExistence type="predicted"/>
<dbReference type="PANTHER" id="PTHR33112">
    <property type="entry name" value="DOMAIN PROTEIN, PUTATIVE-RELATED"/>
    <property type="match status" value="1"/>
</dbReference>
<evidence type="ECO:0000259" key="1">
    <source>
        <dbReference type="Pfam" id="PF06985"/>
    </source>
</evidence>
<dbReference type="PANTHER" id="PTHR33112:SF16">
    <property type="entry name" value="HETEROKARYON INCOMPATIBILITY DOMAIN-CONTAINING PROTEIN"/>
    <property type="match status" value="1"/>
</dbReference>
<gene>
    <name evidence="2" type="ORF">BCR34DRAFT_480187</name>
</gene>
<protein>
    <submittedName>
        <fullName evidence="2">Heterokaryon incompatibility protein-domain-containing protein</fullName>
    </submittedName>
</protein>
<comment type="caution">
    <text evidence="2">The sequence shown here is derived from an EMBL/GenBank/DDBJ whole genome shotgun (WGS) entry which is preliminary data.</text>
</comment>
<name>A0A1Y1ZW28_9PLEO</name>
<evidence type="ECO:0000313" key="3">
    <source>
        <dbReference type="Proteomes" id="UP000193144"/>
    </source>
</evidence>